<dbReference type="InParanoid" id="A0A0H2R9M3"/>
<evidence type="ECO:0000313" key="2">
    <source>
        <dbReference type="Proteomes" id="UP000053477"/>
    </source>
</evidence>
<protein>
    <submittedName>
        <fullName evidence="1">Uncharacterized protein</fullName>
    </submittedName>
</protein>
<sequence length="357" mass="40226">MAHSRLVEHGRRRQVSAQRARWLSSVDAAQESSLTFSSNLIVKILRMTDESFSIDRIGPRYNYQEANRLLKLFTNAEVLELATDHLSIHFHARRKLRKEFEDVLEAANFDPHFLEEVNEVDGVITGDVIDLLLSSRSSQAGKTDAALIEGGLRSVEICVPAGALVEFVGDLRHANANIAEHFISASRDENVNEEEEEGLQRLRSEFFANPAVSSVAELSLTSTLDSTVRVVVIESKYRSALAPILHKRAASDRRAICKDGLFDFEYRAEEPSCPLPGFRNRGGIEAEDFRHTCFHSLRCPLTWRSTLDSGVRFVPFTESAALAILERVPKLLAQPPMRWRIGVMYEEEWCESGFPIL</sequence>
<organism evidence="1 2">
    <name type="scientific">Schizopora paradoxa</name>
    <dbReference type="NCBI Taxonomy" id="27342"/>
    <lineage>
        <taxon>Eukaryota</taxon>
        <taxon>Fungi</taxon>
        <taxon>Dikarya</taxon>
        <taxon>Basidiomycota</taxon>
        <taxon>Agaricomycotina</taxon>
        <taxon>Agaricomycetes</taxon>
        <taxon>Hymenochaetales</taxon>
        <taxon>Schizoporaceae</taxon>
        <taxon>Schizopora</taxon>
    </lineage>
</organism>
<keyword evidence="2" id="KW-1185">Reference proteome</keyword>
<accession>A0A0H2R9M3</accession>
<proteinExistence type="predicted"/>
<dbReference type="Proteomes" id="UP000053477">
    <property type="component" value="Unassembled WGS sequence"/>
</dbReference>
<reference evidence="1 2" key="1">
    <citation type="submission" date="2015-04" db="EMBL/GenBank/DDBJ databases">
        <title>Complete genome sequence of Schizopora paradoxa KUC8140, a cosmopolitan wood degrader in East Asia.</title>
        <authorList>
            <consortium name="DOE Joint Genome Institute"/>
            <person name="Min B."/>
            <person name="Park H."/>
            <person name="Jang Y."/>
            <person name="Kim J.-J."/>
            <person name="Kim K.H."/>
            <person name="Pangilinan J."/>
            <person name="Lipzen A."/>
            <person name="Riley R."/>
            <person name="Grigoriev I.V."/>
            <person name="Spatafora J.W."/>
            <person name="Choi I.-G."/>
        </authorList>
    </citation>
    <scope>NUCLEOTIDE SEQUENCE [LARGE SCALE GENOMIC DNA]</scope>
    <source>
        <strain evidence="1 2">KUC8140</strain>
    </source>
</reference>
<name>A0A0H2R9M3_9AGAM</name>
<dbReference type="AlphaFoldDB" id="A0A0H2R9M3"/>
<gene>
    <name evidence="1" type="ORF">SCHPADRAFT_895667</name>
</gene>
<dbReference type="EMBL" id="KQ086229">
    <property type="protein sequence ID" value="KLO06188.1"/>
    <property type="molecule type" value="Genomic_DNA"/>
</dbReference>
<evidence type="ECO:0000313" key="1">
    <source>
        <dbReference type="EMBL" id="KLO06188.1"/>
    </source>
</evidence>